<accession>A0A5U2RJK3</accession>
<reference evidence="2" key="1">
    <citation type="submission" date="2018-07" db="EMBL/GenBank/DDBJ databases">
        <authorList>
            <consortium name="PulseNet: The National Subtyping Network for Foodborne Disease Surveillance"/>
            <person name="Tarr C.L."/>
            <person name="Trees E."/>
            <person name="Katz L.S."/>
            <person name="Carleton-Romer H.A."/>
            <person name="Stroika S."/>
            <person name="Kucerova Z."/>
            <person name="Roache K.F."/>
            <person name="Sabol A.L."/>
            <person name="Besser J."/>
            <person name="Gerner-Smidt P."/>
        </authorList>
    </citation>
    <scope>NUCLEOTIDE SEQUENCE [LARGE SCALE GENOMIC DNA]</scope>
    <source>
        <strain evidence="2">2012K-0227</strain>
    </source>
</reference>
<feature type="domain" description="DUF4376" evidence="1">
    <location>
        <begin position="110"/>
        <end position="214"/>
    </location>
</feature>
<name>A0A5U2RJK3_SALER</name>
<dbReference type="InterPro" id="IPR025484">
    <property type="entry name" value="DUF4376"/>
</dbReference>
<dbReference type="Proteomes" id="UP000839924">
    <property type="component" value="Unassembled WGS sequence"/>
</dbReference>
<proteinExistence type="predicted"/>
<dbReference type="AlphaFoldDB" id="A0A5U2RJK3"/>
<evidence type="ECO:0000313" key="2">
    <source>
        <dbReference type="EMBL" id="EBP1762474.1"/>
    </source>
</evidence>
<dbReference type="Pfam" id="PF14301">
    <property type="entry name" value="DUF4376"/>
    <property type="match status" value="1"/>
</dbReference>
<gene>
    <name evidence="2" type="ORF">ND68_08710</name>
</gene>
<protein>
    <submittedName>
        <fullName evidence="2">DUF4376 domain-containing protein</fullName>
    </submittedName>
</protein>
<comment type="caution">
    <text evidence="2">The sequence shown here is derived from an EMBL/GenBank/DDBJ whole genome shotgun (WGS) entry which is preliminary data.</text>
</comment>
<dbReference type="EMBL" id="AAGKWS010000003">
    <property type="protein sequence ID" value="EBP1762474.1"/>
    <property type="molecule type" value="Genomic_DNA"/>
</dbReference>
<evidence type="ECO:0000259" key="1">
    <source>
        <dbReference type="Pfam" id="PF14301"/>
    </source>
</evidence>
<organism evidence="2">
    <name type="scientific">Salmonella enterica</name>
    <name type="common">Salmonella choleraesuis</name>
    <dbReference type="NCBI Taxonomy" id="28901"/>
    <lineage>
        <taxon>Bacteria</taxon>
        <taxon>Pseudomonadati</taxon>
        <taxon>Pseudomonadota</taxon>
        <taxon>Gammaproteobacteria</taxon>
        <taxon>Enterobacterales</taxon>
        <taxon>Enterobacteriaceae</taxon>
        <taxon>Salmonella</taxon>
    </lineage>
</organism>
<sequence>MMHLKNIVAGNPKTPDQYQLTKRFGVVWLFDEDGKNWYEEQKKFSADSLKIAYDKNNIIVDINKDVSAINPEGCSVVELPDITANRRADISGSWGFDGTNIIDLMTTDNAREQKTREIDAWRNRQENGSVTFTWNNHVWDASKASQDRLAPVLVVAKSGQLPEGFFWTDANNQDVPVTVDDLTAIDAGMTQAMVIQGFKIHERQRQMKKDISELTKVNDILSYPVGWTDNNGN</sequence>